<dbReference type="PANTHER" id="PTHR11102">
    <property type="entry name" value="SEL-1-LIKE PROTEIN"/>
    <property type="match status" value="1"/>
</dbReference>
<dbReference type="SMART" id="SM00671">
    <property type="entry name" value="SEL1"/>
    <property type="match status" value="5"/>
</dbReference>
<keyword evidence="1" id="KW-1133">Transmembrane helix</keyword>
<organism evidence="2 3">
    <name type="scientific">Oleiharenicola lentus</name>
    <dbReference type="NCBI Taxonomy" id="2508720"/>
    <lineage>
        <taxon>Bacteria</taxon>
        <taxon>Pseudomonadati</taxon>
        <taxon>Verrucomicrobiota</taxon>
        <taxon>Opitutia</taxon>
        <taxon>Opitutales</taxon>
        <taxon>Opitutaceae</taxon>
        <taxon>Oleiharenicola</taxon>
    </lineage>
</organism>
<dbReference type="EMBL" id="SDHX01000001">
    <property type="protein sequence ID" value="RXK55839.1"/>
    <property type="molecule type" value="Genomic_DNA"/>
</dbReference>
<dbReference type="Pfam" id="PF08238">
    <property type="entry name" value="Sel1"/>
    <property type="match status" value="5"/>
</dbReference>
<dbReference type="AlphaFoldDB" id="A0A4V1M6L7"/>
<gene>
    <name evidence="2" type="ORF">ESB00_08135</name>
</gene>
<dbReference type="InterPro" id="IPR006597">
    <property type="entry name" value="Sel1-like"/>
</dbReference>
<dbReference type="InterPro" id="IPR050767">
    <property type="entry name" value="Sel1_AlgK"/>
</dbReference>
<accession>A0A4V1M6L7</accession>
<comment type="caution">
    <text evidence="2">The sequence shown here is derived from an EMBL/GenBank/DDBJ whole genome shotgun (WGS) entry which is preliminary data.</text>
</comment>
<dbReference type="Proteomes" id="UP000290218">
    <property type="component" value="Unassembled WGS sequence"/>
</dbReference>
<proteinExistence type="predicted"/>
<dbReference type="OrthoDB" id="9812350at2"/>
<keyword evidence="3" id="KW-1185">Reference proteome</keyword>
<dbReference type="Gene3D" id="1.25.40.10">
    <property type="entry name" value="Tetratricopeptide repeat domain"/>
    <property type="match status" value="1"/>
</dbReference>
<dbReference type="SUPFAM" id="SSF81901">
    <property type="entry name" value="HCP-like"/>
    <property type="match status" value="2"/>
</dbReference>
<dbReference type="RefSeq" id="WP_129047205.1">
    <property type="nucleotide sequence ID" value="NZ_SDHX01000001.1"/>
</dbReference>
<evidence type="ECO:0000256" key="1">
    <source>
        <dbReference type="SAM" id="Phobius"/>
    </source>
</evidence>
<sequence length="341" mass="37087">MEKQSQTNLRPGMGFDAPAAARQSDRMRLMLYALLLGIVAPTLFGARPMRWANTQLLRTAAEKGDAEAQYLLGLQYREGDGLDRSQAEAEKWFRRAAETGHVEAQAALGRLQATSDTPEAREDAAKWLLRAADQGNTQAMQTLGDLYRDHPGMSGDPLAALRWYVQAATAGQPAAARAVAELYARGQGVARDWALALHWYRQAAALGDEPAKFVLGRIEAVTQAVTDNPAQALPWWQNEARKGDLGAALALAMVEAKKRAAPEEPEETVRWSLLLSGLRGVEAWMVRGFMLEHGIAVNRDLVAAKENYRKAAELGLPQAAAALARLQTSNPEFAAKPAPAK</sequence>
<evidence type="ECO:0000313" key="2">
    <source>
        <dbReference type="EMBL" id="RXK55839.1"/>
    </source>
</evidence>
<protein>
    <submittedName>
        <fullName evidence="2">Sel1 repeat family protein</fullName>
    </submittedName>
</protein>
<dbReference type="PANTHER" id="PTHR11102:SF160">
    <property type="entry name" value="ERAD-ASSOCIATED E3 UBIQUITIN-PROTEIN LIGASE COMPONENT HRD3"/>
    <property type="match status" value="1"/>
</dbReference>
<reference evidence="2 3" key="1">
    <citation type="submission" date="2019-01" db="EMBL/GenBank/DDBJ databases">
        <title>Lacunisphaera sp. strain TWA-58.</title>
        <authorList>
            <person name="Chen W.-M."/>
        </authorList>
    </citation>
    <scope>NUCLEOTIDE SEQUENCE [LARGE SCALE GENOMIC DNA]</scope>
    <source>
        <strain evidence="2 3">TWA-58</strain>
    </source>
</reference>
<feature type="transmembrane region" description="Helical" evidence="1">
    <location>
        <begin position="29"/>
        <end position="46"/>
    </location>
</feature>
<keyword evidence="1" id="KW-0812">Transmembrane</keyword>
<keyword evidence="1" id="KW-0472">Membrane</keyword>
<dbReference type="InterPro" id="IPR011990">
    <property type="entry name" value="TPR-like_helical_dom_sf"/>
</dbReference>
<name>A0A4V1M6L7_9BACT</name>
<evidence type="ECO:0000313" key="3">
    <source>
        <dbReference type="Proteomes" id="UP000290218"/>
    </source>
</evidence>